<dbReference type="GO" id="GO:0003700">
    <property type="term" value="F:DNA-binding transcription factor activity"/>
    <property type="evidence" value="ECO:0007669"/>
    <property type="project" value="InterPro"/>
</dbReference>
<dbReference type="InterPro" id="IPR011051">
    <property type="entry name" value="RmlC_Cupin_sf"/>
</dbReference>
<dbReference type="Proteomes" id="UP000546464">
    <property type="component" value="Unassembled WGS sequence"/>
</dbReference>
<dbReference type="SUPFAM" id="SSF51182">
    <property type="entry name" value="RmlC-like cupins"/>
    <property type="match status" value="1"/>
</dbReference>
<dbReference type="EMBL" id="JACHVB010000060">
    <property type="protein sequence ID" value="MBC2596015.1"/>
    <property type="molecule type" value="Genomic_DNA"/>
</dbReference>
<dbReference type="InterPro" id="IPR018060">
    <property type="entry name" value="HTH_AraC"/>
</dbReference>
<evidence type="ECO:0000256" key="1">
    <source>
        <dbReference type="ARBA" id="ARBA00023015"/>
    </source>
</evidence>
<dbReference type="Pfam" id="PF02311">
    <property type="entry name" value="AraC_binding"/>
    <property type="match status" value="1"/>
</dbReference>
<name>A0A842HH12_9BACT</name>
<dbReference type="InterPro" id="IPR050204">
    <property type="entry name" value="AraC_XylS_family_regulators"/>
</dbReference>
<proteinExistence type="predicted"/>
<protein>
    <submittedName>
        <fullName evidence="5">Helix-turn-helix transcriptional regulator</fullName>
    </submittedName>
</protein>
<evidence type="ECO:0000313" key="5">
    <source>
        <dbReference type="EMBL" id="MBC2596015.1"/>
    </source>
</evidence>
<keyword evidence="3" id="KW-0804">Transcription</keyword>
<gene>
    <name evidence="5" type="ORF">H5P28_17245</name>
</gene>
<evidence type="ECO:0000259" key="4">
    <source>
        <dbReference type="PROSITE" id="PS01124"/>
    </source>
</evidence>
<sequence>MKDFDTKSAKLVFAGIHRKADNVREHAHDCLELILINKGSCVVTTGGNSLHAREGDMLMIPARLVHDQVSDGYIDTVYCGLHEPRALGLSEPQVVHLDNTSFIAASMQLLASISLTQMDASPPATEHLLAAMLEELNHQRAMSQFLVQMPARLRAALRFIQENLDQPLTIDSLAGEVCVSPGNLHMMFRKHLNTSPMNYILDLRMQTARTILQTPYLSVKEVSAICGYADVNHFVRTFRRVHGAPPGQWRDSQN</sequence>
<dbReference type="Pfam" id="PF12833">
    <property type="entry name" value="HTH_18"/>
    <property type="match status" value="1"/>
</dbReference>
<dbReference type="SUPFAM" id="SSF46689">
    <property type="entry name" value="Homeodomain-like"/>
    <property type="match status" value="1"/>
</dbReference>
<dbReference type="PROSITE" id="PS01124">
    <property type="entry name" value="HTH_ARAC_FAMILY_2"/>
    <property type="match status" value="1"/>
</dbReference>
<dbReference type="InterPro" id="IPR009057">
    <property type="entry name" value="Homeodomain-like_sf"/>
</dbReference>
<dbReference type="GO" id="GO:0043565">
    <property type="term" value="F:sequence-specific DNA binding"/>
    <property type="evidence" value="ECO:0007669"/>
    <property type="project" value="InterPro"/>
</dbReference>
<reference evidence="5 6" key="1">
    <citation type="submission" date="2020-07" db="EMBL/GenBank/DDBJ databases">
        <authorList>
            <person name="Feng X."/>
        </authorList>
    </citation>
    <scope>NUCLEOTIDE SEQUENCE [LARGE SCALE GENOMIC DNA]</scope>
    <source>
        <strain evidence="5 6">JCM31066</strain>
    </source>
</reference>
<keyword evidence="6" id="KW-1185">Reference proteome</keyword>
<dbReference type="SMART" id="SM00342">
    <property type="entry name" value="HTH_ARAC"/>
    <property type="match status" value="1"/>
</dbReference>
<dbReference type="Gene3D" id="1.10.10.60">
    <property type="entry name" value="Homeodomain-like"/>
    <property type="match status" value="1"/>
</dbReference>
<dbReference type="InterPro" id="IPR014710">
    <property type="entry name" value="RmlC-like_jellyroll"/>
</dbReference>
<evidence type="ECO:0000256" key="3">
    <source>
        <dbReference type="ARBA" id="ARBA00023163"/>
    </source>
</evidence>
<dbReference type="RefSeq" id="WP_185676934.1">
    <property type="nucleotide sequence ID" value="NZ_JACHVB010000060.1"/>
</dbReference>
<comment type="caution">
    <text evidence="5">The sequence shown here is derived from an EMBL/GenBank/DDBJ whole genome shotgun (WGS) entry which is preliminary data.</text>
</comment>
<accession>A0A842HH12</accession>
<keyword evidence="2" id="KW-0238">DNA-binding</keyword>
<evidence type="ECO:0000313" key="6">
    <source>
        <dbReference type="Proteomes" id="UP000546464"/>
    </source>
</evidence>
<feature type="domain" description="HTH araC/xylS-type" evidence="4">
    <location>
        <begin position="154"/>
        <end position="252"/>
    </location>
</feature>
<dbReference type="PROSITE" id="PS00041">
    <property type="entry name" value="HTH_ARAC_FAMILY_1"/>
    <property type="match status" value="1"/>
</dbReference>
<dbReference type="Gene3D" id="2.60.120.10">
    <property type="entry name" value="Jelly Rolls"/>
    <property type="match status" value="1"/>
</dbReference>
<evidence type="ECO:0000256" key="2">
    <source>
        <dbReference type="ARBA" id="ARBA00023125"/>
    </source>
</evidence>
<dbReference type="InterPro" id="IPR003313">
    <property type="entry name" value="AraC-bd"/>
</dbReference>
<dbReference type="InterPro" id="IPR018062">
    <property type="entry name" value="HTH_AraC-typ_CS"/>
</dbReference>
<keyword evidence="1" id="KW-0805">Transcription regulation</keyword>
<dbReference type="PANTHER" id="PTHR46796">
    <property type="entry name" value="HTH-TYPE TRANSCRIPTIONAL ACTIVATOR RHAS-RELATED"/>
    <property type="match status" value="1"/>
</dbReference>
<dbReference type="AlphaFoldDB" id="A0A842HH12"/>
<organism evidence="5 6">
    <name type="scientific">Ruficoccus amylovorans</name>
    <dbReference type="NCBI Taxonomy" id="1804625"/>
    <lineage>
        <taxon>Bacteria</taxon>
        <taxon>Pseudomonadati</taxon>
        <taxon>Verrucomicrobiota</taxon>
        <taxon>Opitutia</taxon>
        <taxon>Puniceicoccales</taxon>
        <taxon>Cerasicoccaceae</taxon>
        <taxon>Ruficoccus</taxon>
    </lineage>
</organism>